<accession>A0A8C2AZK8</accession>
<keyword evidence="1" id="KW-0472">Membrane</keyword>
<feature type="transmembrane region" description="Helical" evidence="1">
    <location>
        <begin position="25"/>
        <end position="46"/>
    </location>
</feature>
<proteinExistence type="predicted"/>
<dbReference type="Proteomes" id="UP000694700">
    <property type="component" value="Unplaced"/>
</dbReference>
<keyword evidence="1" id="KW-0812">Transmembrane</keyword>
<evidence type="ECO:0000313" key="3">
    <source>
        <dbReference type="Proteomes" id="UP000694700"/>
    </source>
</evidence>
<sequence>MLYLTSLCVCVCVFSLQIGLMTVTLFPIRLFIAAFMMLLAWPFAFIGSVGRSETAVEPQCLWRK</sequence>
<protein>
    <submittedName>
        <fullName evidence="2">Uncharacterized protein</fullName>
    </submittedName>
</protein>
<dbReference type="Ensembl" id="ENSCCRT00015116449.1">
    <property type="protein sequence ID" value="ENSCCRP00015112882.1"/>
    <property type="gene ID" value="ENSCCRG00015044719.1"/>
</dbReference>
<keyword evidence="1" id="KW-1133">Transmembrane helix</keyword>
<evidence type="ECO:0000313" key="2">
    <source>
        <dbReference type="Ensembl" id="ENSCCRP00015112882.1"/>
    </source>
</evidence>
<dbReference type="AlphaFoldDB" id="A0A8C2AZK8"/>
<reference evidence="2" key="1">
    <citation type="submission" date="2025-08" db="UniProtKB">
        <authorList>
            <consortium name="Ensembl"/>
        </authorList>
    </citation>
    <scope>IDENTIFICATION</scope>
</reference>
<name>A0A8C2AZK8_CYPCA</name>
<evidence type="ECO:0000256" key="1">
    <source>
        <dbReference type="SAM" id="Phobius"/>
    </source>
</evidence>
<organism evidence="2 3">
    <name type="scientific">Cyprinus carpio</name>
    <name type="common">Common carp</name>
    <dbReference type="NCBI Taxonomy" id="7962"/>
    <lineage>
        <taxon>Eukaryota</taxon>
        <taxon>Metazoa</taxon>
        <taxon>Chordata</taxon>
        <taxon>Craniata</taxon>
        <taxon>Vertebrata</taxon>
        <taxon>Euteleostomi</taxon>
        <taxon>Actinopterygii</taxon>
        <taxon>Neopterygii</taxon>
        <taxon>Teleostei</taxon>
        <taxon>Ostariophysi</taxon>
        <taxon>Cypriniformes</taxon>
        <taxon>Cyprinidae</taxon>
        <taxon>Cyprininae</taxon>
        <taxon>Cyprinus</taxon>
    </lineage>
</organism>